<keyword evidence="6" id="KW-0742">SOS response</keyword>
<keyword evidence="2" id="KW-0227">DNA damage</keyword>
<sequence>MFIQLKFEAEISVPMFAHGLCAGFPSPADDYLDDAIDLNRLLVRNPPATFLWRVDGNSMRDAGIYHGDLLVVDRSITPIDADVVVAIVHGEQSLKRLRLNGDRPRLMLENSDMPLFELPEIAEVEIWGVVVCNIHWLRRQPGRGQ</sequence>
<dbReference type="GO" id="GO:0003677">
    <property type="term" value="F:DNA binding"/>
    <property type="evidence" value="ECO:0007669"/>
    <property type="project" value="InterPro"/>
</dbReference>
<keyword evidence="10" id="KW-1185">Reference proteome</keyword>
<feature type="domain" description="Peptidase S24/S26A/S26B/S26C" evidence="8">
    <location>
        <begin position="20"/>
        <end position="131"/>
    </location>
</feature>
<comment type="caution">
    <text evidence="9">The sequence shown here is derived from an EMBL/GenBank/DDBJ whole genome shotgun (WGS) entry which is preliminary data.</text>
</comment>
<evidence type="ECO:0000256" key="7">
    <source>
        <dbReference type="RuleBase" id="RU003991"/>
    </source>
</evidence>
<evidence type="ECO:0000259" key="8">
    <source>
        <dbReference type="Pfam" id="PF00717"/>
    </source>
</evidence>
<dbReference type="AlphaFoldDB" id="A0A916W465"/>
<dbReference type="GO" id="GO:0006355">
    <property type="term" value="P:regulation of DNA-templated transcription"/>
    <property type="evidence" value="ECO:0007669"/>
    <property type="project" value="InterPro"/>
</dbReference>
<proteinExistence type="inferred from homology"/>
<dbReference type="OrthoDB" id="9802364at2"/>
<evidence type="ECO:0000256" key="1">
    <source>
        <dbReference type="ARBA" id="ARBA00007484"/>
    </source>
</evidence>
<dbReference type="InterPro" id="IPR006197">
    <property type="entry name" value="Peptidase_S24_LexA"/>
</dbReference>
<dbReference type="Gene3D" id="2.10.109.10">
    <property type="entry name" value="Umud Fragment, subunit A"/>
    <property type="match status" value="1"/>
</dbReference>
<dbReference type="GO" id="GO:0009432">
    <property type="term" value="P:SOS response"/>
    <property type="evidence" value="ECO:0007669"/>
    <property type="project" value="UniProtKB-KW"/>
</dbReference>
<dbReference type="InterPro" id="IPR039418">
    <property type="entry name" value="LexA-like"/>
</dbReference>
<evidence type="ECO:0000313" key="9">
    <source>
        <dbReference type="EMBL" id="GGA64381.1"/>
    </source>
</evidence>
<dbReference type="InterPro" id="IPR015927">
    <property type="entry name" value="Peptidase_S24_S26A/B/C"/>
</dbReference>
<organism evidence="9 10">
    <name type="scientific">Pelagibacterium lentulum</name>
    <dbReference type="NCBI Taxonomy" id="2029865"/>
    <lineage>
        <taxon>Bacteria</taxon>
        <taxon>Pseudomonadati</taxon>
        <taxon>Pseudomonadota</taxon>
        <taxon>Alphaproteobacteria</taxon>
        <taxon>Hyphomicrobiales</taxon>
        <taxon>Devosiaceae</taxon>
        <taxon>Pelagibacterium</taxon>
    </lineage>
</organism>
<dbReference type="Proteomes" id="UP000596977">
    <property type="component" value="Unassembled WGS sequence"/>
</dbReference>
<reference evidence="9 10" key="1">
    <citation type="journal article" date="2014" name="Int. J. Syst. Evol. Microbiol.">
        <title>Complete genome sequence of Corynebacterium casei LMG S-19264T (=DSM 44701T), isolated from a smear-ripened cheese.</title>
        <authorList>
            <consortium name="US DOE Joint Genome Institute (JGI-PGF)"/>
            <person name="Walter F."/>
            <person name="Albersmeier A."/>
            <person name="Kalinowski J."/>
            <person name="Ruckert C."/>
        </authorList>
    </citation>
    <scope>NUCLEOTIDE SEQUENCE [LARGE SCALE GENOMIC DNA]</scope>
    <source>
        <strain evidence="9 10">CGMCC 1.15896</strain>
    </source>
</reference>
<dbReference type="NCBIfam" id="NF007621">
    <property type="entry name" value="PRK10276.1"/>
    <property type="match status" value="1"/>
</dbReference>
<evidence type="ECO:0000256" key="6">
    <source>
        <dbReference type="ARBA" id="ARBA00023236"/>
    </source>
</evidence>
<dbReference type="CDD" id="cd06529">
    <property type="entry name" value="S24_LexA-like"/>
    <property type="match status" value="1"/>
</dbReference>
<dbReference type="GO" id="GO:0006281">
    <property type="term" value="P:DNA repair"/>
    <property type="evidence" value="ECO:0007669"/>
    <property type="project" value="UniProtKB-KW"/>
</dbReference>
<evidence type="ECO:0000256" key="5">
    <source>
        <dbReference type="ARBA" id="ARBA00023204"/>
    </source>
</evidence>
<evidence type="ECO:0000256" key="4">
    <source>
        <dbReference type="ARBA" id="ARBA00022813"/>
    </source>
</evidence>
<evidence type="ECO:0000256" key="3">
    <source>
        <dbReference type="ARBA" id="ARBA00022801"/>
    </source>
</evidence>
<evidence type="ECO:0000313" key="10">
    <source>
        <dbReference type="Proteomes" id="UP000596977"/>
    </source>
</evidence>
<dbReference type="PANTHER" id="PTHR33516:SF2">
    <property type="entry name" value="LEXA REPRESSOR-RELATED"/>
    <property type="match status" value="1"/>
</dbReference>
<dbReference type="PANTHER" id="PTHR33516">
    <property type="entry name" value="LEXA REPRESSOR"/>
    <property type="match status" value="1"/>
</dbReference>
<name>A0A916W465_9HYPH</name>
<dbReference type="RefSeq" id="WP_127071611.1">
    <property type="nucleotide sequence ID" value="NZ_BMKB01000012.1"/>
</dbReference>
<dbReference type="SUPFAM" id="SSF51306">
    <property type="entry name" value="LexA/Signal peptidase"/>
    <property type="match status" value="1"/>
</dbReference>
<keyword evidence="3 7" id="KW-0378">Hydrolase</keyword>
<keyword evidence="4 7" id="KW-0068">Autocatalytic cleavage</keyword>
<protein>
    <submittedName>
        <fullName evidence="9">SOS response transcriptional regulator</fullName>
    </submittedName>
</protein>
<dbReference type="EMBL" id="BMKB01000012">
    <property type="protein sequence ID" value="GGA64381.1"/>
    <property type="molecule type" value="Genomic_DNA"/>
</dbReference>
<dbReference type="Pfam" id="PF00717">
    <property type="entry name" value="Peptidase_S24"/>
    <property type="match status" value="1"/>
</dbReference>
<gene>
    <name evidence="9" type="primary">umuD</name>
    <name evidence="9" type="ORF">GCM10011499_38550</name>
</gene>
<comment type="similarity">
    <text evidence="1 7">Belongs to the peptidase S24 family.</text>
</comment>
<keyword evidence="5" id="KW-0234">DNA repair</keyword>
<dbReference type="GO" id="GO:0016787">
    <property type="term" value="F:hydrolase activity"/>
    <property type="evidence" value="ECO:0007669"/>
    <property type="project" value="UniProtKB-KW"/>
</dbReference>
<dbReference type="InterPro" id="IPR050077">
    <property type="entry name" value="LexA_repressor"/>
</dbReference>
<accession>A0A916W465</accession>
<evidence type="ECO:0000256" key="2">
    <source>
        <dbReference type="ARBA" id="ARBA00022763"/>
    </source>
</evidence>
<dbReference type="InterPro" id="IPR036286">
    <property type="entry name" value="LexA/Signal_pep-like_sf"/>
</dbReference>
<dbReference type="PRINTS" id="PR00726">
    <property type="entry name" value="LEXASERPTASE"/>
</dbReference>